<dbReference type="GO" id="GO:0032259">
    <property type="term" value="P:methylation"/>
    <property type="evidence" value="ECO:0007669"/>
    <property type="project" value="UniProtKB-KW"/>
</dbReference>
<accession>A0A5D3YIT7</accession>
<dbReference type="EMBL" id="VNHY01000002">
    <property type="protein sequence ID" value="TYP93482.1"/>
    <property type="molecule type" value="Genomic_DNA"/>
</dbReference>
<evidence type="ECO:0000313" key="2">
    <source>
        <dbReference type="EMBL" id="TYP93482.1"/>
    </source>
</evidence>
<gene>
    <name evidence="2" type="ORF">LX73_1186</name>
</gene>
<name>A0A5D3YIT7_9BACT</name>
<dbReference type="PANTHER" id="PTHR43591">
    <property type="entry name" value="METHYLTRANSFERASE"/>
    <property type="match status" value="1"/>
</dbReference>
<dbReference type="CDD" id="cd02440">
    <property type="entry name" value="AdoMet_MTases"/>
    <property type="match status" value="1"/>
</dbReference>
<proteinExistence type="predicted"/>
<dbReference type="AlphaFoldDB" id="A0A5D3YIT7"/>
<evidence type="ECO:0000313" key="3">
    <source>
        <dbReference type="Proteomes" id="UP000324595"/>
    </source>
</evidence>
<evidence type="ECO:0000259" key="1">
    <source>
        <dbReference type="Pfam" id="PF08241"/>
    </source>
</evidence>
<organism evidence="2 3">
    <name type="scientific">Fodinibius salinus</name>
    <dbReference type="NCBI Taxonomy" id="860790"/>
    <lineage>
        <taxon>Bacteria</taxon>
        <taxon>Pseudomonadati</taxon>
        <taxon>Balneolota</taxon>
        <taxon>Balneolia</taxon>
        <taxon>Balneolales</taxon>
        <taxon>Balneolaceae</taxon>
        <taxon>Fodinibius</taxon>
    </lineage>
</organism>
<dbReference type="InterPro" id="IPR013216">
    <property type="entry name" value="Methyltransf_11"/>
</dbReference>
<dbReference type="Pfam" id="PF08241">
    <property type="entry name" value="Methyltransf_11"/>
    <property type="match status" value="1"/>
</dbReference>
<keyword evidence="2" id="KW-0830">Ubiquinone</keyword>
<sequence>MALKLRSPQFERASLLVPEETSKLQKKINGNICSKEGDEYDITNNIIDLLGNDQVPMSWAQSSNHWKVTAALYEDIWRKRSLSILTGEEFPIDKERELLIDWLNPQPDKLYLDIGCSTALYGRLLKKSEPECKVVSLDFSRQMLDEARLKSEAEGADHYLLRADARHLPFFGATFDGLMMGGTLNELTDPLKVLYEARRVVKKDGTFFMMHLVKADAWYVRLLQDSAEFGGIKFWTIKESNQLFERAGFTVADQFSKGIVCFTKLIPA</sequence>
<reference evidence="2 3" key="1">
    <citation type="submission" date="2019-07" db="EMBL/GenBank/DDBJ databases">
        <title>Genomic Encyclopedia of Archaeal and Bacterial Type Strains, Phase II (KMG-II): from individual species to whole genera.</title>
        <authorList>
            <person name="Goeker M."/>
        </authorList>
    </citation>
    <scope>NUCLEOTIDE SEQUENCE [LARGE SCALE GENOMIC DNA]</scope>
    <source>
        <strain evidence="2 3">DSM 21935</strain>
    </source>
</reference>
<dbReference type="InterPro" id="IPR029063">
    <property type="entry name" value="SAM-dependent_MTases_sf"/>
</dbReference>
<dbReference type="OrthoDB" id="9808140at2"/>
<comment type="caution">
    <text evidence="2">The sequence shown here is derived from an EMBL/GenBank/DDBJ whole genome shotgun (WGS) entry which is preliminary data.</text>
</comment>
<protein>
    <submittedName>
        <fullName evidence="2">Ubiquinone/menaquinone biosynthesis C-methylase UbiE</fullName>
    </submittedName>
</protein>
<keyword evidence="2" id="KW-0489">Methyltransferase</keyword>
<dbReference type="RefSeq" id="WP_148898547.1">
    <property type="nucleotide sequence ID" value="NZ_VNHY01000002.1"/>
</dbReference>
<dbReference type="SUPFAM" id="SSF53335">
    <property type="entry name" value="S-adenosyl-L-methionine-dependent methyltransferases"/>
    <property type="match status" value="1"/>
</dbReference>
<feature type="domain" description="Methyltransferase type 11" evidence="1">
    <location>
        <begin position="112"/>
        <end position="208"/>
    </location>
</feature>
<keyword evidence="3" id="KW-1185">Reference proteome</keyword>
<dbReference type="GO" id="GO:0008757">
    <property type="term" value="F:S-adenosylmethionine-dependent methyltransferase activity"/>
    <property type="evidence" value="ECO:0007669"/>
    <property type="project" value="InterPro"/>
</dbReference>
<dbReference type="Proteomes" id="UP000324595">
    <property type="component" value="Unassembled WGS sequence"/>
</dbReference>
<keyword evidence="2" id="KW-0808">Transferase</keyword>
<dbReference type="Gene3D" id="3.40.50.150">
    <property type="entry name" value="Vaccinia Virus protein VP39"/>
    <property type="match status" value="1"/>
</dbReference>